<proteinExistence type="predicted"/>
<sequence length="299" mass="34689">MTLRQSFEFALIECNKLKAPSILLEDFIYLFNKAIQQYINSVYNRVEYNQQSSDDLNVLQTTSIIDVGEDVVPEPRFNDTIWKLQLPKDYVHLLNCIAEFSGNNLKSKCDDTKTITAPCQRLTADLYPGILNNYYMRPSHKKPYYYIINNNIQNEIPTNDKMDNEVGYRPEYEQITEEPIPETPTFPSLTDTKNHRFLALKEKGSRIANQSVVNIEIHTGSSNWKLRKLYVTYIKAPKYYSMTQDQVLAIDDDTPILEFPDYVCYEIINIYVRLFLENASDPRLQTNVPINQTIAVPGN</sequence>
<reference evidence="1" key="1">
    <citation type="journal article" date="2021" name="Proc. Natl. Acad. Sci. U.S.A.">
        <title>A Catalog of Tens of Thousands of Viruses from Human Metagenomes Reveals Hidden Associations with Chronic Diseases.</title>
        <authorList>
            <person name="Tisza M.J."/>
            <person name="Buck C.B."/>
        </authorList>
    </citation>
    <scope>NUCLEOTIDE SEQUENCE</scope>
    <source>
        <strain evidence="1">CtYsL76</strain>
    </source>
</reference>
<dbReference type="EMBL" id="BK015689">
    <property type="protein sequence ID" value="DAE20013.1"/>
    <property type="molecule type" value="Genomic_DNA"/>
</dbReference>
<protein>
    <submittedName>
        <fullName evidence="1">Uncharacterized protein</fullName>
    </submittedName>
</protein>
<evidence type="ECO:0000313" key="1">
    <source>
        <dbReference type="EMBL" id="DAE20013.1"/>
    </source>
</evidence>
<organism evidence="1">
    <name type="scientific">CrAss-like virus sp. ctYsL76</name>
    <dbReference type="NCBI Taxonomy" id="2826826"/>
    <lineage>
        <taxon>Viruses</taxon>
        <taxon>Duplodnaviria</taxon>
        <taxon>Heunggongvirae</taxon>
        <taxon>Uroviricota</taxon>
        <taxon>Caudoviricetes</taxon>
        <taxon>Crassvirales</taxon>
    </lineage>
</organism>
<name>A0A8S5QMN5_9CAUD</name>
<accession>A0A8S5QMN5</accession>